<dbReference type="AlphaFoldDB" id="A0A9P5TLL2"/>
<feature type="transmembrane region" description="Helical" evidence="9">
    <location>
        <begin position="387"/>
        <end position="405"/>
    </location>
</feature>
<dbReference type="Proteomes" id="UP000724874">
    <property type="component" value="Unassembled WGS sequence"/>
</dbReference>
<feature type="transmembrane region" description="Helical" evidence="9">
    <location>
        <begin position="321"/>
        <end position="339"/>
    </location>
</feature>
<feature type="domain" description="Wax synthase" evidence="10">
    <location>
        <begin position="282"/>
        <end position="359"/>
    </location>
</feature>
<gene>
    <name evidence="11" type="ORF">CPB84DRAFT_1785128</name>
</gene>
<keyword evidence="12" id="KW-1185">Reference proteome</keyword>
<comment type="similarity">
    <text evidence="3">Belongs to the wax synthase family.</text>
</comment>
<accession>A0A9P5TLL2</accession>
<dbReference type="OrthoDB" id="1077582at2759"/>
<feature type="transmembrane region" description="Helical" evidence="9">
    <location>
        <begin position="61"/>
        <end position="79"/>
    </location>
</feature>
<sequence>MMTITDFLLQFKYAAYHAFRAIVPEERDRIPITWNNSIYPILCYVPFIFMAYLTRRPDTHLIRLLLLPSCITAIFVAAYRFTWTTPELNVYNWGQCCFAAVVLSKSLEFAVRKEGMLKVGESRPGVKKGKEKDKDSPNGNVNGYIEHDEPRRNPLIAPWFYDAMEVAHTLRGLRWKFGQGVHIPKETRPLEPSAFLRATFFLFIKNYLFLDLLESTLKLFPGVGQPLGGSMFYLQLTPVTRYAVSTTIHILTGTAILAGFEMVYNLITLFAVGAFDSSPLSWPPAMDHPWRAESMHEFWSKNWHQFLRQTFLVFGGYPGKWLGGHIGMLFGTFLASGLFHECAMYAMGRGYDHSATIFFGLQGPVLLLERLWRRVTGKRVGGWSGRLWVYFMMFVCAQPMVNAWHRRGLGGGMVIPPLLSPTRLILLPVLKKLLRGT</sequence>
<feature type="transmembrane region" description="Helical" evidence="9">
    <location>
        <begin position="37"/>
        <end position="54"/>
    </location>
</feature>
<evidence type="ECO:0000256" key="4">
    <source>
        <dbReference type="ARBA" id="ARBA00022679"/>
    </source>
</evidence>
<feature type="transmembrane region" description="Helical" evidence="9">
    <location>
        <begin position="248"/>
        <end position="275"/>
    </location>
</feature>
<dbReference type="GO" id="GO:0016020">
    <property type="term" value="C:membrane"/>
    <property type="evidence" value="ECO:0007669"/>
    <property type="project" value="UniProtKB-SubCell"/>
</dbReference>
<dbReference type="GO" id="GO:0006629">
    <property type="term" value="P:lipid metabolic process"/>
    <property type="evidence" value="ECO:0007669"/>
    <property type="project" value="InterPro"/>
</dbReference>
<protein>
    <recommendedName>
        <fullName evidence="10">Wax synthase domain-containing protein</fullName>
    </recommendedName>
</protein>
<reference evidence="11" key="1">
    <citation type="submission" date="2020-11" db="EMBL/GenBank/DDBJ databases">
        <authorList>
            <consortium name="DOE Joint Genome Institute"/>
            <person name="Ahrendt S."/>
            <person name="Riley R."/>
            <person name="Andreopoulos W."/>
            <person name="LaButti K."/>
            <person name="Pangilinan J."/>
            <person name="Ruiz-duenas F.J."/>
            <person name="Barrasa J.M."/>
            <person name="Sanchez-Garcia M."/>
            <person name="Camarero S."/>
            <person name="Miyauchi S."/>
            <person name="Serrano A."/>
            <person name="Linde D."/>
            <person name="Babiker R."/>
            <person name="Drula E."/>
            <person name="Ayuso-Fernandez I."/>
            <person name="Pacheco R."/>
            <person name="Padilla G."/>
            <person name="Ferreira P."/>
            <person name="Barriuso J."/>
            <person name="Kellner H."/>
            <person name="Castanera R."/>
            <person name="Alfaro M."/>
            <person name="Ramirez L."/>
            <person name="Pisabarro A.G."/>
            <person name="Kuo A."/>
            <person name="Tritt A."/>
            <person name="Lipzen A."/>
            <person name="He G."/>
            <person name="Yan M."/>
            <person name="Ng V."/>
            <person name="Cullen D."/>
            <person name="Martin F."/>
            <person name="Rosso M.-N."/>
            <person name="Henrissat B."/>
            <person name="Hibbett D."/>
            <person name="Martinez A.T."/>
            <person name="Grigoriev I.V."/>
        </authorList>
    </citation>
    <scope>NUCLEOTIDE SEQUENCE</scope>
    <source>
        <strain evidence="11">AH 44721</strain>
    </source>
</reference>
<dbReference type="InterPro" id="IPR032805">
    <property type="entry name" value="Wax_synthase_dom"/>
</dbReference>
<dbReference type="PANTHER" id="PTHR31595">
    <property type="entry name" value="LONG-CHAIN-ALCOHOL O-FATTY-ACYLTRANSFERASE 3-RELATED"/>
    <property type="match status" value="1"/>
</dbReference>
<keyword evidence="5 9" id="KW-0812">Transmembrane</keyword>
<name>A0A9P5TLL2_GYMJU</name>
<evidence type="ECO:0000259" key="10">
    <source>
        <dbReference type="Pfam" id="PF13813"/>
    </source>
</evidence>
<evidence type="ECO:0000256" key="2">
    <source>
        <dbReference type="ARBA" id="ARBA00005179"/>
    </source>
</evidence>
<keyword evidence="4" id="KW-0808">Transferase</keyword>
<comment type="subcellular location">
    <subcellularLocation>
        <location evidence="1">Membrane</location>
        <topology evidence="1">Multi-pass membrane protein</topology>
    </subcellularLocation>
</comment>
<dbReference type="EMBL" id="JADNYJ010000077">
    <property type="protein sequence ID" value="KAF8889994.1"/>
    <property type="molecule type" value="Genomic_DNA"/>
</dbReference>
<evidence type="ECO:0000313" key="11">
    <source>
        <dbReference type="EMBL" id="KAF8889994.1"/>
    </source>
</evidence>
<evidence type="ECO:0000256" key="6">
    <source>
        <dbReference type="ARBA" id="ARBA00022989"/>
    </source>
</evidence>
<dbReference type="InterPro" id="IPR044851">
    <property type="entry name" value="Wax_synthase"/>
</dbReference>
<evidence type="ECO:0000256" key="5">
    <source>
        <dbReference type="ARBA" id="ARBA00022692"/>
    </source>
</evidence>
<dbReference type="PANTHER" id="PTHR31595:SF57">
    <property type="entry name" value="OS04G0481900 PROTEIN"/>
    <property type="match status" value="1"/>
</dbReference>
<evidence type="ECO:0000256" key="1">
    <source>
        <dbReference type="ARBA" id="ARBA00004141"/>
    </source>
</evidence>
<proteinExistence type="inferred from homology"/>
<evidence type="ECO:0000256" key="3">
    <source>
        <dbReference type="ARBA" id="ARBA00007282"/>
    </source>
</evidence>
<comment type="pathway">
    <text evidence="2">Secondary metabolite biosynthesis.</text>
</comment>
<keyword evidence="6 9" id="KW-1133">Transmembrane helix</keyword>
<evidence type="ECO:0000256" key="9">
    <source>
        <dbReference type="SAM" id="Phobius"/>
    </source>
</evidence>
<organism evidence="11 12">
    <name type="scientific">Gymnopilus junonius</name>
    <name type="common">Spectacular rustgill mushroom</name>
    <name type="synonym">Gymnopilus spectabilis subsp. junonius</name>
    <dbReference type="NCBI Taxonomy" id="109634"/>
    <lineage>
        <taxon>Eukaryota</taxon>
        <taxon>Fungi</taxon>
        <taxon>Dikarya</taxon>
        <taxon>Basidiomycota</taxon>
        <taxon>Agaricomycotina</taxon>
        <taxon>Agaricomycetes</taxon>
        <taxon>Agaricomycetidae</taxon>
        <taxon>Agaricales</taxon>
        <taxon>Agaricineae</taxon>
        <taxon>Hymenogastraceae</taxon>
        <taxon>Gymnopilus</taxon>
    </lineage>
</organism>
<comment type="caution">
    <text evidence="11">The sequence shown here is derived from an EMBL/GenBank/DDBJ whole genome shotgun (WGS) entry which is preliminary data.</text>
</comment>
<dbReference type="GO" id="GO:0008374">
    <property type="term" value="F:O-acyltransferase activity"/>
    <property type="evidence" value="ECO:0007669"/>
    <property type="project" value="InterPro"/>
</dbReference>
<dbReference type="Pfam" id="PF13813">
    <property type="entry name" value="MBOAT_2"/>
    <property type="match status" value="1"/>
</dbReference>
<keyword evidence="7 9" id="KW-0472">Membrane</keyword>
<evidence type="ECO:0000313" key="12">
    <source>
        <dbReference type="Proteomes" id="UP000724874"/>
    </source>
</evidence>
<evidence type="ECO:0000256" key="8">
    <source>
        <dbReference type="SAM" id="MobiDB-lite"/>
    </source>
</evidence>
<evidence type="ECO:0000256" key="7">
    <source>
        <dbReference type="ARBA" id="ARBA00023136"/>
    </source>
</evidence>
<feature type="region of interest" description="Disordered" evidence="8">
    <location>
        <begin position="122"/>
        <end position="149"/>
    </location>
</feature>